<evidence type="ECO:0000313" key="4">
    <source>
        <dbReference type="Proteomes" id="UP001195903"/>
    </source>
</evidence>
<dbReference type="Proteomes" id="UP001195903">
    <property type="component" value="Unassembled WGS sequence"/>
</dbReference>
<dbReference type="Gene3D" id="3.90.226.10">
    <property type="entry name" value="2-enoyl-CoA Hydratase, Chain A, domain 1"/>
    <property type="match status" value="1"/>
</dbReference>
<evidence type="ECO:0000259" key="2">
    <source>
        <dbReference type="Pfam" id="PF03572"/>
    </source>
</evidence>
<feature type="domain" description="Tail specific protease" evidence="2">
    <location>
        <begin position="245"/>
        <end position="432"/>
    </location>
</feature>
<dbReference type="InterPro" id="IPR029045">
    <property type="entry name" value="ClpP/crotonase-like_dom_sf"/>
</dbReference>
<dbReference type="EMBL" id="JAHEPS010000008">
    <property type="protein sequence ID" value="MBT1446179.1"/>
    <property type="molecule type" value="Genomic_DNA"/>
</dbReference>
<proteinExistence type="predicted"/>
<keyword evidence="1" id="KW-0732">Signal</keyword>
<evidence type="ECO:0000256" key="1">
    <source>
        <dbReference type="SAM" id="SignalP"/>
    </source>
</evidence>
<feature type="signal peptide" evidence="1">
    <location>
        <begin position="1"/>
        <end position="24"/>
    </location>
</feature>
<dbReference type="RefSeq" id="WP_214508372.1">
    <property type="nucleotide sequence ID" value="NZ_JAHEPS010000008.1"/>
</dbReference>
<organism evidence="3 4">
    <name type="scientific">Shewanella jiangmenensis</name>
    <dbReference type="NCBI Taxonomy" id="2837387"/>
    <lineage>
        <taxon>Bacteria</taxon>
        <taxon>Pseudomonadati</taxon>
        <taxon>Pseudomonadota</taxon>
        <taxon>Gammaproteobacteria</taxon>
        <taxon>Alteromonadales</taxon>
        <taxon>Shewanellaceae</taxon>
        <taxon>Shewanella</taxon>
    </lineage>
</organism>
<evidence type="ECO:0000313" key="3">
    <source>
        <dbReference type="EMBL" id="MBT1446179.1"/>
    </source>
</evidence>
<protein>
    <submittedName>
        <fullName evidence="3">Peptidase</fullName>
    </submittedName>
</protein>
<sequence>MKTKLSKLKIAAATSALFPLFVAAAEPALPQTAEAWATTARADIEAAYQITRDNHPGMFDPLNPGFGAQLDKARNDALALTPKVTDASSYVAAIGRFSTGLQDGHAGAYANIEDADVPQTRWPGFNTVWRGDALWVSYSTLPELKRGDKVLGCDGKSIDTLFDERVFQFQGQKNQPGHKWSFGHRVLADYSNPFIAPLERCEFDTARGKLSLKLNWSVRPEAALEALQADYNGDRLPVGLSWHKDIAWVALPTFMPDENDTAAYDKLVSELTAQRGKLQQAKAIVLDLRHNQGGSSLWSERVAKALWGEGRVLRRLEAKGAATVVWWRASAGNTEYVKGIVKELQSKGQTEYLPYFTEAANGMAASLKQNEPFFKQKDEVAAMSIADAMKELPGDISPLTTAVIALVPGQCASACLDALDTFKLFDNTRLFGAPSSADSSYMDIRTEAFPSGLGAVIIPNKMYVNRSRGNGEYYAPDLPYNGLDWSTEALLQAIRHKL</sequence>
<keyword evidence="4" id="KW-1185">Reference proteome</keyword>
<accession>A0ABS5V8Y0</accession>
<dbReference type="InterPro" id="IPR005151">
    <property type="entry name" value="Tail-specific_protease"/>
</dbReference>
<gene>
    <name evidence="3" type="ORF">KJI95_16905</name>
</gene>
<dbReference type="Pfam" id="PF03572">
    <property type="entry name" value="Peptidase_S41"/>
    <property type="match status" value="1"/>
</dbReference>
<feature type="chain" id="PRO_5047527164" evidence="1">
    <location>
        <begin position="25"/>
        <end position="498"/>
    </location>
</feature>
<name>A0ABS5V8Y0_9GAMM</name>
<dbReference type="SUPFAM" id="SSF52096">
    <property type="entry name" value="ClpP/crotonase"/>
    <property type="match status" value="1"/>
</dbReference>
<comment type="caution">
    <text evidence="3">The sequence shown here is derived from an EMBL/GenBank/DDBJ whole genome shotgun (WGS) entry which is preliminary data.</text>
</comment>
<reference evidence="3 4" key="1">
    <citation type="submission" date="2021-05" db="EMBL/GenBank/DDBJ databases">
        <title>Shewanella sp. JM162201.</title>
        <authorList>
            <person name="Xu S."/>
            <person name="Li A."/>
        </authorList>
    </citation>
    <scope>NUCLEOTIDE SEQUENCE [LARGE SCALE GENOMIC DNA]</scope>
    <source>
        <strain evidence="3 4">JM162201</strain>
    </source>
</reference>